<comment type="similarity">
    <text evidence="2">Belongs to the TacA antitoxin family.</text>
</comment>
<evidence type="ECO:0000256" key="1">
    <source>
        <dbReference type="ARBA" id="ARBA00022649"/>
    </source>
</evidence>
<gene>
    <name evidence="3" type="ORF">SR1949_10740</name>
</gene>
<keyword evidence="1" id="KW-1277">Toxin-antitoxin system</keyword>
<dbReference type="AlphaFoldDB" id="A0A480A1G7"/>
<name>A0A480A1G7_9CYAN</name>
<dbReference type="RefSeq" id="WP_137666629.1">
    <property type="nucleotide sequence ID" value="NZ_BJCE01000023.1"/>
</dbReference>
<evidence type="ECO:0000313" key="3">
    <source>
        <dbReference type="EMBL" id="GCL35974.1"/>
    </source>
</evidence>
<protein>
    <recommendedName>
        <fullName evidence="5">DUF1778 domain-containing protein</fullName>
    </recommendedName>
</protein>
<evidence type="ECO:0008006" key="5">
    <source>
        <dbReference type="Google" id="ProtNLM"/>
    </source>
</evidence>
<dbReference type="InterPro" id="IPR010985">
    <property type="entry name" value="Ribbon_hlx_hlx"/>
</dbReference>
<sequence>MLNTGKSSLSKKERLEARLTSEQKEILQIAAEIEGTTLTDFVIRSAQSHARKVISEHNQIKLSLKDSQSFVESLLHPPTPNARMMKAAAEYKKATELK</sequence>
<accession>A0A480A1G7</accession>
<dbReference type="Pfam" id="PF08681">
    <property type="entry name" value="TacA1"/>
    <property type="match status" value="1"/>
</dbReference>
<dbReference type="InterPro" id="IPR014795">
    <property type="entry name" value="TacA_1-like"/>
</dbReference>
<proteinExistence type="inferred from homology"/>
<dbReference type="PANTHER" id="PTHR35401">
    <property type="entry name" value="COPG FAMILY HELIX-TURN-HELIX PROTEIN-RELATED-RELATED"/>
    <property type="match status" value="1"/>
</dbReference>
<dbReference type="Gene3D" id="1.20.5.780">
    <property type="entry name" value="Single helix bin"/>
    <property type="match status" value="1"/>
</dbReference>
<organism evidence="3 4">
    <name type="scientific">Sphaerospermopsis reniformis</name>
    <dbReference type="NCBI Taxonomy" id="531300"/>
    <lineage>
        <taxon>Bacteria</taxon>
        <taxon>Bacillati</taxon>
        <taxon>Cyanobacteriota</taxon>
        <taxon>Cyanophyceae</taxon>
        <taxon>Nostocales</taxon>
        <taxon>Aphanizomenonaceae</taxon>
        <taxon>Sphaerospermopsis</taxon>
    </lineage>
</organism>
<comment type="caution">
    <text evidence="3">The sequence shown here is derived from an EMBL/GenBank/DDBJ whole genome shotgun (WGS) entry which is preliminary data.</text>
</comment>
<dbReference type="EMBL" id="BJCE01000023">
    <property type="protein sequence ID" value="GCL35974.1"/>
    <property type="molecule type" value="Genomic_DNA"/>
</dbReference>
<evidence type="ECO:0000313" key="4">
    <source>
        <dbReference type="Proteomes" id="UP000300142"/>
    </source>
</evidence>
<dbReference type="PANTHER" id="PTHR35401:SF2">
    <property type="entry name" value="ABC-TYPE TRANSPORT SYSTEM"/>
    <property type="match status" value="1"/>
</dbReference>
<dbReference type="SUPFAM" id="SSF47598">
    <property type="entry name" value="Ribbon-helix-helix"/>
    <property type="match status" value="1"/>
</dbReference>
<dbReference type="Proteomes" id="UP000300142">
    <property type="component" value="Unassembled WGS sequence"/>
</dbReference>
<evidence type="ECO:0000256" key="2">
    <source>
        <dbReference type="ARBA" id="ARBA00049988"/>
    </source>
</evidence>
<reference evidence="4" key="1">
    <citation type="submission" date="2019-02" db="EMBL/GenBank/DDBJ databases">
        <title>Draft genome sequence of Sphaerospermopsis reniformis NIES-1949.</title>
        <authorList>
            <person name="Yamaguchi H."/>
            <person name="Suzuki S."/>
            <person name="Kawachi M."/>
        </authorList>
    </citation>
    <scope>NUCLEOTIDE SEQUENCE [LARGE SCALE GENOMIC DNA]</scope>
    <source>
        <strain evidence="4">NIES-1949</strain>
    </source>
</reference>
<keyword evidence="4" id="KW-1185">Reference proteome</keyword>
<dbReference type="GO" id="GO:0006355">
    <property type="term" value="P:regulation of DNA-templated transcription"/>
    <property type="evidence" value="ECO:0007669"/>
    <property type="project" value="InterPro"/>
</dbReference>